<gene>
    <name evidence="1" type="ORF">COLO4_37614</name>
</gene>
<comment type="caution">
    <text evidence="1">The sequence shown here is derived from an EMBL/GenBank/DDBJ whole genome shotgun (WGS) entry which is preliminary data.</text>
</comment>
<protein>
    <submittedName>
        <fullName evidence="1">Integrase</fullName>
    </submittedName>
</protein>
<name>A0A1R3G0I4_9ROSI</name>
<dbReference type="AlphaFoldDB" id="A0A1R3G0I4"/>
<dbReference type="Proteomes" id="UP000187203">
    <property type="component" value="Unassembled WGS sequence"/>
</dbReference>
<sequence length="30" mass="3546">MAGQRKNCDELRHPLMTWLRLRGWPPAKIA</sequence>
<evidence type="ECO:0000313" key="1">
    <source>
        <dbReference type="EMBL" id="OMO51579.1"/>
    </source>
</evidence>
<evidence type="ECO:0000313" key="2">
    <source>
        <dbReference type="Proteomes" id="UP000187203"/>
    </source>
</evidence>
<keyword evidence="2" id="KW-1185">Reference proteome</keyword>
<dbReference type="EMBL" id="AWUE01024118">
    <property type="protein sequence ID" value="OMO51579.1"/>
    <property type="molecule type" value="Genomic_DNA"/>
</dbReference>
<organism evidence="1 2">
    <name type="scientific">Corchorus olitorius</name>
    <dbReference type="NCBI Taxonomy" id="93759"/>
    <lineage>
        <taxon>Eukaryota</taxon>
        <taxon>Viridiplantae</taxon>
        <taxon>Streptophyta</taxon>
        <taxon>Embryophyta</taxon>
        <taxon>Tracheophyta</taxon>
        <taxon>Spermatophyta</taxon>
        <taxon>Magnoliopsida</taxon>
        <taxon>eudicotyledons</taxon>
        <taxon>Gunneridae</taxon>
        <taxon>Pentapetalae</taxon>
        <taxon>rosids</taxon>
        <taxon>malvids</taxon>
        <taxon>Malvales</taxon>
        <taxon>Malvaceae</taxon>
        <taxon>Grewioideae</taxon>
        <taxon>Apeibeae</taxon>
        <taxon>Corchorus</taxon>
    </lineage>
</organism>
<proteinExistence type="predicted"/>
<accession>A0A1R3G0I4</accession>
<reference evidence="2" key="1">
    <citation type="submission" date="2013-09" db="EMBL/GenBank/DDBJ databases">
        <title>Corchorus olitorius genome sequencing.</title>
        <authorList>
            <person name="Alam M."/>
            <person name="Haque M.S."/>
            <person name="Islam M.S."/>
            <person name="Emdad E.M."/>
            <person name="Islam M.M."/>
            <person name="Ahmed B."/>
            <person name="Halim A."/>
            <person name="Hossen Q.M.M."/>
            <person name="Hossain M.Z."/>
            <person name="Ahmed R."/>
            <person name="Khan M.M."/>
            <person name="Islam R."/>
            <person name="Rashid M.M."/>
            <person name="Khan S.A."/>
            <person name="Rahman M.S."/>
            <person name="Alam M."/>
            <person name="Yahiya A.S."/>
            <person name="Khan M.S."/>
            <person name="Azam M.S."/>
            <person name="Haque T."/>
            <person name="Lashkar M.Z.H."/>
            <person name="Akhand A.I."/>
            <person name="Morshed G."/>
            <person name="Roy S."/>
            <person name="Uddin K.S."/>
            <person name="Rabeya T."/>
            <person name="Hossain A.S."/>
            <person name="Chowdhury A."/>
            <person name="Snigdha A.R."/>
            <person name="Mortoza M.S."/>
            <person name="Matin S.A."/>
            <person name="Hoque S.M.E."/>
            <person name="Islam M.K."/>
            <person name="Roy D.K."/>
            <person name="Haider R."/>
            <person name="Moosa M.M."/>
            <person name="Elias S.M."/>
            <person name="Hasan A.M."/>
            <person name="Jahan S."/>
            <person name="Shafiuddin M."/>
            <person name="Mahmood N."/>
            <person name="Shommy N.S."/>
        </authorList>
    </citation>
    <scope>NUCLEOTIDE SEQUENCE [LARGE SCALE GENOMIC DNA]</scope>
    <source>
        <strain evidence="2">cv. O-4</strain>
    </source>
</reference>